<comment type="caution">
    <text evidence="3">The sequence shown here is derived from an EMBL/GenBank/DDBJ whole genome shotgun (WGS) entry which is preliminary data.</text>
</comment>
<keyword evidence="4" id="KW-1185">Reference proteome</keyword>
<protein>
    <submittedName>
        <fullName evidence="3">Uncharacterized protein</fullName>
    </submittedName>
</protein>
<accession>A0A919V557</accession>
<keyword evidence="2" id="KW-1133">Transmembrane helix</keyword>
<keyword evidence="2" id="KW-0812">Transmembrane</keyword>
<feature type="transmembrane region" description="Helical" evidence="2">
    <location>
        <begin position="116"/>
        <end position="136"/>
    </location>
</feature>
<feature type="transmembrane region" description="Helical" evidence="2">
    <location>
        <begin position="73"/>
        <end position="95"/>
    </location>
</feature>
<evidence type="ECO:0000256" key="2">
    <source>
        <dbReference type="SAM" id="Phobius"/>
    </source>
</evidence>
<gene>
    <name evidence="3" type="ORF">Ssi02_14490</name>
</gene>
<reference evidence="3" key="1">
    <citation type="submission" date="2021-01" db="EMBL/GenBank/DDBJ databases">
        <title>Whole genome shotgun sequence of Sinosporangium siamense NBRC 109515.</title>
        <authorList>
            <person name="Komaki H."/>
            <person name="Tamura T."/>
        </authorList>
    </citation>
    <scope>NUCLEOTIDE SEQUENCE</scope>
    <source>
        <strain evidence="3">NBRC 109515</strain>
    </source>
</reference>
<organism evidence="3 4">
    <name type="scientific">Sinosporangium siamense</name>
    <dbReference type="NCBI Taxonomy" id="1367973"/>
    <lineage>
        <taxon>Bacteria</taxon>
        <taxon>Bacillati</taxon>
        <taxon>Actinomycetota</taxon>
        <taxon>Actinomycetes</taxon>
        <taxon>Streptosporangiales</taxon>
        <taxon>Streptosporangiaceae</taxon>
        <taxon>Sinosporangium</taxon>
    </lineage>
</organism>
<dbReference type="Proteomes" id="UP000606172">
    <property type="component" value="Unassembled WGS sequence"/>
</dbReference>
<keyword evidence="2" id="KW-0472">Membrane</keyword>
<dbReference type="AlphaFoldDB" id="A0A919V557"/>
<evidence type="ECO:0000256" key="1">
    <source>
        <dbReference type="SAM" id="MobiDB-lite"/>
    </source>
</evidence>
<name>A0A919V557_9ACTN</name>
<proteinExistence type="predicted"/>
<dbReference type="EMBL" id="BOOW01000008">
    <property type="protein sequence ID" value="GII91218.1"/>
    <property type="molecule type" value="Genomic_DNA"/>
</dbReference>
<evidence type="ECO:0000313" key="3">
    <source>
        <dbReference type="EMBL" id="GII91218.1"/>
    </source>
</evidence>
<sequence length="259" mass="28032">MASNRRQAGPDNVPAHPKPHNDTPHNPELGSPLSRVRWWLILTWFLLLIFIGTLFLTYQLVTLGAKGAEIANILALPIGIFTGFGGLMVGLFGLFRHHVPPADLSAPPVMRRRRPRLWASIVTVALAIGLATTYWFGIHKPDITLGAVAVENGGEMRGGTQASIAIPMSPTTRDYLALTVDIRNTSPTGACVDPARMDFLPILDGQAKRPLAIENVASGQEVRLRLGDTTREAVISLVLHQPDPACVVSLTVSEAVLYN</sequence>
<feature type="transmembrane region" description="Helical" evidence="2">
    <location>
        <begin position="38"/>
        <end position="61"/>
    </location>
</feature>
<evidence type="ECO:0000313" key="4">
    <source>
        <dbReference type="Proteomes" id="UP000606172"/>
    </source>
</evidence>
<feature type="region of interest" description="Disordered" evidence="1">
    <location>
        <begin position="1"/>
        <end position="28"/>
    </location>
</feature>